<organism evidence="8 9">
    <name type="scientific">Meripilus lineatus</name>
    <dbReference type="NCBI Taxonomy" id="2056292"/>
    <lineage>
        <taxon>Eukaryota</taxon>
        <taxon>Fungi</taxon>
        <taxon>Dikarya</taxon>
        <taxon>Basidiomycota</taxon>
        <taxon>Agaricomycotina</taxon>
        <taxon>Agaricomycetes</taxon>
        <taxon>Polyporales</taxon>
        <taxon>Meripilaceae</taxon>
        <taxon>Meripilus</taxon>
    </lineage>
</organism>
<dbReference type="InterPro" id="IPR038987">
    <property type="entry name" value="MoeA-like"/>
</dbReference>
<feature type="compositionally biased region" description="Polar residues" evidence="6">
    <location>
        <begin position="202"/>
        <end position="218"/>
    </location>
</feature>
<accession>A0AAD5YIM1</accession>
<comment type="caution">
    <text evidence="8">The sequence shown here is derived from an EMBL/GenBank/DDBJ whole genome shotgun (WGS) entry which is preliminary data.</text>
</comment>
<evidence type="ECO:0000256" key="6">
    <source>
        <dbReference type="SAM" id="MobiDB-lite"/>
    </source>
</evidence>
<evidence type="ECO:0000313" key="9">
    <source>
        <dbReference type="Proteomes" id="UP001212997"/>
    </source>
</evidence>
<dbReference type="SUPFAM" id="SSF63867">
    <property type="entry name" value="MoeA C-terminal domain-like"/>
    <property type="match status" value="1"/>
</dbReference>
<feature type="compositionally biased region" description="Basic residues" evidence="6">
    <location>
        <begin position="184"/>
        <end position="201"/>
    </location>
</feature>
<dbReference type="PANTHER" id="PTHR10192">
    <property type="entry name" value="MOLYBDOPTERIN BIOSYNTHESIS PROTEIN"/>
    <property type="match status" value="1"/>
</dbReference>
<keyword evidence="5" id="KW-0500">Molybdenum</keyword>
<dbReference type="GO" id="GO:0005524">
    <property type="term" value="F:ATP binding"/>
    <property type="evidence" value="ECO:0007669"/>
    <property type="project" value="UniProtKB-UniRule"/>
</dbReference>
<dbReference type="GO" id="GO:0061598">
    <property type="term" value="F:molybdopterin adenylyltransferase activity"/>
    <property type="evidence" value="ECO:0007669"/>
    <property type="project" value="UniProtKB-UniRule"/>
</dbReference>
<dbReference type="CDD" id="cd00886">
    <property type="entry name" value="MogA_MoaB"/>
    <property type="match status" value="1"/>
</dbReference>
<evidence type="ECO:0000313" key="8">
    <source>
        <dbReference type="EMBL" id="KAJ3484082.1"/>
    </source>
</evidence>
<dbReference type="InterPro" id="IPR036135">
    <property type="entry name" value="MoeA_linker/N_sf"/>
</dbReference>
<dbReference type="SMART" id="SM00852">
    <property type="entry name" value="MoCF_biosynth"/>
    <property type="match status" value="2"/>
</dbReference>
<dbReference type="EMBL" id="JANAWD010000202">
    <property type="protein sequence ID" value="KAJ3484082.1"/>
    <property type="molecule type" value="Genomic_DNA"/>
</dbReference>
<comment type="similarity">
    <text evidence="2">In the N-terminal section; belongs to the MoaB/Mog family.</text>
</comment>
<dbReference type="Pfam" id="PF03453">
    <property type="entry name" value="MoeA_N"/>
    <property type="match status" value="1"/>
</dbReference>
<comment type="catalytic activity">
    <reaction evidence="5">
        <text>molybdopterin + ATP + H(+) = adenylyl-molybdopterin + diphosphate</text>
        <dbReference type="Rhea" id="RHEA:31331"/>
        <dbReference type="ChEBI" id="CHEBI:15378"/>
        <dbReference type="ChEBI" id="CHEBI:30616"/>
        <dbReference type="ChEBI" id="CHEBI:33019"/>
        <dbReference type="ChEBI" id="CHEBI:58698"/>
        <dbReference type="ChEBI" id="CHEBI:62727"/>
    </reaction>
</comment>
<feature type="region of interest" description="Disordered" evidence="6">
    <location>
        <begin position="166"/>
        <end position="224"/>
    </location>
</feature>
<dbReference type="GO" id="GO:0046872">
    <property type="term" value="F:metal ion binding"/>
    <property type="evidence" value="ECO:0007669"/>
    <property type="project" value="UniProtKB-UniRule"/>
</dbReference>
<keyword evidence="9" id="KW-1185">Reference proteome</keyword>
<evidence type="ECO:0000256" key="2">
    <source>
        <dbReference type="ARBA" id="ARBA00007589"/>
    </source>
</evidence>
<feature type="domain" description="MoaB/Mog" evidence="7">
    <location>
        <begin position="408"/>
        <end position="554"/>
    </location>
</feature>
<keyword evidence="5" id="KW-0808">Transferase</keyword>
<dbReference type="InterPro" id="IPR005111">
    <property type="entry name" value="MoeA_C_domain_IV"/>
</dbReference>
<proteinExistence type="inferred from homology"/>
<dbReference type="FunFam" id="3.40.980.10:FF:000001">
    <property type="entry name" value="Molybdopterin molybdenumtransferase"/>
    <property type="match status" value="1"/>
</dbReference>
<dbReference type="GO" id="GO:0006777">
    <property type="term" value="P:Mo-molybdopterin cofactor biosynthetic process"/>
    <property type="evidence" value="ECO:0007669"/>
    <property type="project" value="UniProtKB-UniRule"/>
</dbReference>
<dbReference type="Gene3D" id="2.170.190.11">
    <property type="entry name" value="Molybdopterin biosynthesis moea protein, domain 3"/>
    <property type="match status" value="1"/>
</dbReference>
<dbReference type="Gene3D" id="2.40.340.10">
    <property type="entry name" value="MoeA, C-terminal, domain IV"/>
    <property type="match status" value="1"/>
</dbReference>
<keyword evidence="4 5" id="KW-0501">Molybdenum cofactor biosynthesis</keyword>
<dbReference type="Pfam" id="PF00994">
    <property type="entry name" value="MoCF_biosynth"/>
    <property type="match status" value="2"/>
</dbReference>
<dbReference type="SUPFAM" id="SSF63882">
    <property type="entry name" value="MoeA N-terminal region -like"/>
    <property type="match status" value="1"/>
</dbReference>
<keyword evidence="5" id="KW-0460">Magnesium</keyword>
<dbReference type="SUPFAM" id="SSF53218">
    <property type="entry name" value="Molybdenum cofactor biosynthesis proteins"/>
    <property type="match status" value="2"/>
</dbReference>
<comment type="function">
    <text evidence="5">Catalyzes two steps in the biosynthesis of the molybdenum cofactor. In the first step, molybdopterin is adenylated. Subsequently, molybdate is inserted into adenylated molybdopterin and AMP is released.</text>
</comment>
<keyword evidence="5" id="KW-0479">Metal-binding</keyword>
<dbReference type="InterPro" id="IPR001453">
    <property type="entry name" value="MoaB/Mog_dom"/>
</dbReference>
<gene>
    <name evidence="8" type="ORF">NLI96_g5870</name>
</gene>
<dbReference type="CDD" id="cd00887">
    <property type="entry name" value="MoeA"/>
    <property type="match status" value="1"/>
</dbReference>
<evidence type="ECO:0000256" key="1">
    <source>
        <dbReference type="ARBA" id="ARBA00005046"/>
    </source>
</evidence>
<comment type="catalytic activity">
    <reaction evidence="5">
        <text>adenylyl-molybdopterin + molybdate = Mo-molybdopterin + AMP + H(+)</text>
        <dbReference type="Rhea" id="RHEA:35047"/>
        <dbReference type="ChEBI" id="CHEBI:15378"/>
        <dbReference type="ChEBI" id="CHEBI:36264"/>
        <dbReference type="ChEBI" id="CHEBI:62727"/>
        <dbReference type="ChEBI" id="CHEBI:71302"/>
        <dbReference type="ChEBI" id="CHEBI:456215"/>
    </reaction>
</comment>
<dbReference type="PANTHER" id="PTHR10192:SF5">
    <property type="entry name" value="GEPHYRIN"/>
    <property type="match status" value="1"/>
</dbReference>
<reference evidence="8" key="1">
    <citation type="submission" date="2022-07" db="EMBL/GenBank/DDBJ databases">
        <title>Genome Sequence of Physisporinus lineatus.</title>
        <authorList>
            <person name="Buettner E."/>
        </authorList>
    </citation>
    <scope>NUCLEOTIDE SEQUENCE</scope>
    <source>
        <strain evidence="8">VT162</strain>
    </source>
</reference>
<dbReference type="Gene3D" id="3.90.105.10">
    <property type="entry name" value="Molybdopterin biosynthesis moea protein, domain 2"/>
    <property type="match status" value="1"/>
</dbReference>
<dbReference type="NCBIfam" id="TIGR00177">
    <property type="entry name" value="molyb_syn"/>
    <property type="match status" value="2"/>
</dbReference>
<dbReference type="PROSITE" id="PS01078">
    <property type="entry name" value="MOCF_BIOSYNTHESIS_1"/>
    <property type="match status" value="1"/>
</dbReference>
<comment type="pathway">
    <text evidence="1 5">Cofactor biosynthesis; molybdopterin biosynthesis.</text>
</comment>
<evidence type="ECO:0000259" key="7">
    <source>
        <dbReference type="SMART" id="SM00852"/>
    </source>
</evidence>
<dbReference type="InterPro" id="IPR036688">
    <property type="entry name" value="MoeA_C_domain_IV_sf"/>
</dbReference>
<dbReference type="GO" id="GO:0061599">
    <property type="term" value="F:molybdopterin molybdotransferase activity"/>
    <property type="evidence" value="ECO:0007669"/>
    <property type="project" value="UniProtKB-UniRule"/>
</dbReference>
<evidence type="ECO:0000256" key="5">
    <source>
        <dbReference type="RuleBase" id="RU365090"/>
    </source>
</evidence>
<comment type="similarity">
    <text evidence="5">Belongs to the MoeA family.</text>
</comment>
<evidence type="ECO:0000256" key="4">
    <source>
        <dbReference type="ARBA" id="ARBA00023150"/>
    </source>
</evidence>
<dbReference type="Gene3D" id="3.40.980.10">
    <property type="entry name" value="MoaB/Mog-like domain"/>
    <property type="match status" value="2"/>
</dbReference>
<comment type="cofactor">
    <cofactor evidence="5">
        <name>Mg(2+)</name>
        <dbReference type="ChEBI" id="CHEBI:18420"/>
    </cofactor>
</comment>
<protein>
    <recommendedName>
        <fullName evidence="7">MoaB/Mog domain-containing protein</fullName>
    </recommendedName>
</protein>
<dbReference type="InterPro" id="IPR036425">
    <property type="entry name" value="MoaB/Mog-like_dom_sf"/>
</dbReference>
<dbReference type="GO" id="GO:0005829">
    <property type="term" value="C:cytosol"/>
    <property type="evidence" value="ECO:0007669"/>
    <property type="project" value="TreeGrafter"/>
</dbReference>
<dbReference type="InterPro" id="IPR008284">
    <property type="entry name" value="MoCF_biosynth_CS"/>
</dbReference>
<evidence type="ECO:0000256" key="3">
    <source>
        <dbReference type="ARBA" id="ARBA00008339"/>
    </source>
</evidence>
<name>A0AAD5YIM1_9APHY</name>
<comment type="similarity">
    <text evidence="3">In the C-terminal section; belongs to the MoeA family.</text>
</comment>
<dbReference type="InterPro" id="IPR005110">
    <property type="entry name" value="MoeA_linker/N"/>
</dbReference>
<sequence>MSGIRVGILTGTLVSDTASRDHTADKSGPTIKAILEDQRLECKEYAIVPDEEDEVRRVVQDWCQGAVVDLLVTTGGTGFGTRDRTPEAITPLLEREAPGLVHLILSSSLKRTPFAALSRPIAGTIKDTLVLTLPGSVKAVRENLEALIANGVLAHAVDLIRGGSGSDVHTQLSSSSSGSSTQPAHHHHHHHHHDGHAHSIPRTRTNNPLSADPSSNVPARQRVSPYPMVSVKDALVLILQEIQTLKPQELPVNSNLRGCVLAEDVIAISQIPPTPTSNVDGYALRSTNEPGVYDVLTEYSEVLPEGNVICRVNTGGAIPQGADAVIMVEDTQVHSTEIDSAGQQEEKQVRTLAQIPPGENVRQSGSDVRVGDIVMEKGQVIAGAGGEIGTLAFVGRTKVNVHPKPVVGLLSTGNELRDLNGTNTHGTTWDTNRPSLQVALEAMGYEVVDLGIVPDDLTSHVKALQQGLSSTDILITTGGTSMGTSDLLKPAIEHSLNGTVHFGRVNVKPGKPTTFAMVPTPGGRNESVPVFALPGNPASALVTFNVFVVPALRKLGGYTGERCHLPRIRVKVIDLPLPLLQDQMRLDPRPEYHRVVIVSEHEGLKAYSTGGQRSSRVASLAGANGLVALPQKRDDGPALLDVGEMAEAVLIGELHMRF</sequence>
<dbReference type="Pfam" id="PF03454">
    <property type="entry name" value="MoeA_C"/>
    <property type="match status" value="1"/>
</dbReference>
<dbReference type="Proteomes" id="UP001212997">
    <property type="component" value="Unassembled WGS sequence"/>
</dbReference>
<dbReference type="PROSITE" id="PS01079">
    <property type="entry name" value="MOCF_BIOSYNTHESIS_2"/>
    <property type="match status" value="1"/>
</dbReference>
<feature type="domain" description="MoaB/Mog" evidence="7">
    <location>
        <begin position="7"/>
        <end position="155"/>
    </location>
</feature>
<dbReference type="AlphaFoldDB" id="A0AAD5YIM1"/>